<name>A0A426FLY3_9BURK</name>
<evidence type="ECO:0000256" key="1">
    <source>
        <dbReference type="ARBA" id="ARBA00004196"/>
    </source>
</evidence>
<feature type="domain" description="Thioredoxin" evidence="5">
    <location>
        <begin position="152"/>
        <end position="290"/>
    </location>
</feature>
<gene>
    <name evidence="6" type="ORF">EHV23_10535</name>
</gene>
<dbReference type="PROSITE" id="PS51352">
    <property type="entry name" value="THIOREDOXIN_2"/>
    <property type="match status" value="1"/>
</dbReference>
<evidence type="ECO:0000256" key="4">
    <source>
        <dbReference type="SAM" id="Phobius"/>
    </source>
</evidence>
<feature type="transmembrane region" description="Helical" evidence="4">
    <location>
        <begin position="133"/>
        <end position="152"/>
    </location>
</feature>
<feature type="transmembrane region" description="Helical" evidence="4">
    <location>
        <begin position="103"/>
        <end position="121"/>
    </location>
</feature>
<organism evidence="6 7">
    <name type="scientific">Lautropia dentalis</name>
    <dbReference type="NCBI Taxonomy" id="2490857"/>
    <lineage>
        <taxon>Bacteria</taxon>
        <taxon>Pseudomonadati</taxon>
        <taxon>Pseudomonadota</taxon>
        <taxon>Betaproteobacteria</taxon>
        <taxon>Burkholderiales</taxon>
        <taxon>Burkholderiaceae</taxon>
        <taxon>Lautropia</taxon>
    </lineage>
</organism>
<dbReference type="InterPro" id="IPR001640">
    <property type="entry name" value="Lgt"/>
</dbReference>
<evidence type="ECO:0000259" key="5">
    <source>
        <dbReference type="PROSITE" id="PS51352"/>
    </source>
</evidence>
<dbReference type="GO" id="GO:0015036">
    <property type="term" value="F:disulfide oxidoreductase activity"/>
    <property type="evidence" value="ECO:0007669"/>
    <property type="project" value="UniProtKB-ARBA"/>
</dbReference>
<accession>A0A426FLY3</accession>
<dbReference type="InterPro" id="IPR017937">
    <property type="entry name" value="Thioredoxin_CS"/>
</dbReference>
<dbReference type="EMBL" id="RRUE01000002">
    <property type="protein sequence ID" value="RRN43831.1"/>
    <property type="molecule type" value="Genomic_DNA"/>
</dbReference>
<dbReference type="CDD" id="cd02966">
    <property type="entry name" value="TlpA_like_family"/>
    <property type="match status" value="1"/>
</dbReference>
<keyword evidence="4" id="KW-1133">Transmembrane helix</keyword>
<dbReference type="GO" id="GO:0030313">
    <property type="term" value="C:cell envelope"/>
    <property type="evidence" value="ECO:0007669"/>
    <property type="project" value="UniProtKB-SubCell"/>
</dbReference>
<sequence length="290" mass="32093">MAEVLRYFGFPHSSFSALPMPVSLELGPLSFPSSVLLTLVAVFVGAWLGCWLARRLQTAPVEPLFWRIVFWALVVSRGAYVLLYRDAYLVDPWTMLDVRDGGFEPWSGLAAVWVLTLWYVLRGKVAGRPLMGAMTAMTAVGVAGLMALQMPAGGGQPLPGLQMRTLDGQAVSLQAFAGRPVIVNLWATWCPHCVREMPVLAEAQRQHPELAVVFVDQGEEVLRVRRFLESRGLGQLQNVLMDPQREAGRHFGVRALPTTLFFGRDGQLQEIRIGAVSKATLQARVERLLE</sequence>
<dbReference type="GO" id="GO:0017004">
    <property type="term" value="P:cytochrome complex assembly"/>
    <property type="evidence" value="ECO:0007669"/>
    <property type="project" value="UniProtKB-KW"/>
</dbReference>
<dbReference type="Pfam" id="PF01790">
    <property type="entry name" value="LGT"/>
    <property type="match status" value="1"/>
</dbReference>
<proteinExistence type="predicted"/>
<dbReference type="PANTHER" id="PTHR42852:SF18">
    <property type="entry name" value="CHROMOSOME UNDETERMINED SCAFFOLD_47, WHOLE GENOME SHOTGUN SEQUENCE"/>
    <property type="match status" value="1"/>
</dbReference>
<keyword evidence="4" id="KW-0472">Membrane</keyword>
<dbReference type="SUPFAM" id="SSF52833">
    <property type="entry name" value="Thioredoxin-like"/>
    <property type="match status" value="1"/>
</dbReference>
<dbReference type="InterPro" id="IPR013766">
    <property type="entry name" value="Thioredoxin_domain"/>
</dbReference>
<evidence type="ECO:0000256" key="3">
    <source>
        <dbReference type="ARBA" id="ARBA00023284"/>
    </source>
</evidence>
<dbReference type="PROSITE" id="PS00194">
    <property type="entry name" value="THIOREDOXIN_1"/>
    <property type="match status" value="1"/>
</dbReference>
<dbReference type="GO" id="GO:0042158">
    <property type="term" value="P:lipoprotein biosynthetic process"/>
    <property type="evidence" value="ECO:0007669"/>
    <property type="project" value="InterPro"/>
</dbReference>
<dbReference type="AlphaFoldDB" id="A0A426FLY3"/>
<protein>
    <submittedName>
        <fullName evidence="6">TlpA family protein disulfide reductase</fullName>
    </submittedName>
</protein>
<comment type="subcellular location">
    <subcellularLocation>
        <location evidence="1">Cell envelope</location>
    </subcellularLocation>
</comment>
<comment type="caution">
    <text evidence="6">The sequence shown here is derived from an EMBL/GenBank/DDBJ whole genome shotgun (WGS) entry which is preliminary data.</text>
</comment>
<evidence type="ECO:0000256" key="2">
    <source>
        <dbReference type="ARBA" id="ARBA00022748"/>
    </source>
</evidence>
<dbReference type="Gene3D" id="3.40.30.10">
    <property type="entry name" value="Glutaredoxin"/>
    <property type="match status" value="1"/>
</dbReference>
<evidence type="ECO:0000313" key="6">
    <source>
        <dbReference type="EMBL" id="RRN43831.1"/>
    </source>
</evidence>
<reference evidence="6 7" key="1">
    <citation type="submission" date="2018-11" db="EMBL/GenBank/DDBJ databases">
        <title>Genome sequencing of Lautropia sp. KCOM 2505 (= ChDC F240).</title>
        <authorList>
            <person name="Kook J.-K."/>
            <person name="Park S.-N."/>
            <person name="Lim Y.K."/>
        </authorList>
    </citation>
    <scope>NUCLEOTIDE SEQUENCE [LARGE SCALE GENOMIC DNA]</scope>
    <source>
        <strain evidence="6 7">KCOM 2505</strain>
    </source>
</reference>
<keyword evidence="2" id="KW-0201">Cytochrome c-type biogenesis</keyword>
<dbReference type="GO" id="GO:0008961">
    <property type="term" value="F:phosphatidylglycerol-prolipoprotein diacylglyceryl transferase activity"/>
    <property type="evidence" value="ECO:0007669"/>
    <property type="project" value="InterPro"/>
</dbReference>
<keyword evidence="4" id="KW-0812">Transmembrane</keyword>
<dbReference type="InterPro" id="IPR036249">
    <property type="entry name" value="Thioredoxin-like_sf"/>
</dbReference>
<evidence type="ECO:0000313" key="7">
    <source>
        <dbReference type="Proteomes" id="UP000270261"/>
    </source>
</evidence>
<dbReference type="GO" id="GO:0005886">
    <property type="term" value="C:plasma membrane"/>
    <property type="evidence" value="ECO:0007669"/>
    <property type="project" value="InterPro"/>
</dbReference>
<feature type="transmembrane region" description="Helical" evidence="4">
    <location>
        <begin position="29"/>
        <end position="52"/>
    </location>
</feature>
<keyword evidence="7" id="KW-1185">Reference proteome</keyword>
<dbReference type="Pfam" id="PF08534">
    <property type="entry name" value="Redoxin"/>
    <property type="match status" value="1"/>
</dbReference>
<feature type="transmembrane region" description="Helical" evidence="4">
    <location>
        <begin position="64"/>
        <end position="83"/>
    </location>
</feature>
<dbReference type="PANTHER" id="PTHR42852">
    <property type="entry name" value="THIOL:DISULFIDE INTERCHANGE PROTEIN DSBE"/>
    <property type="match status" value="1"/>
</dbReference>
<dbReference type="InterPro" id="IPR013740">
    <property type="entry name" value="Redoxin"/>
</dbReference>
<dbReference type="Proteomes" id="UP000270261">
    <property type="component" value="Unassembled WGS sequence"/>
</dbReference>
<dbReference type="InterPro" id="IPR050553">
    <property type="entry name" value="Thioredoxin_ResA/DsbE_sf"/>
</dbReference>
<keyword evidence="3" id="KW-0676">Redox-active center</keyword>